<organism evidence="2 3">
    <name type="scientific">Malacoplasma iowae DK-CPA</name>
    <dbReference type="NCBI Taxonomy" id="1394179"/>
    <lineage>
        <taxon>Bacteria</taxon>
        <taxon>Bacillati</taxon>
        <taxon>Mycoplasmatota</taxon>
        <taxon>Mycoplasmoidales</taxon>
        <taxon>Mycoplasmoidaceae</taxon>
        <taxon>Malacoplasma</taxon>
    </lineage>
</organism>
<sequence>MKETKFENIFFTLAWILFIIGIIVSSILMINFSKLTSGSGESNWMSPLFMLPIGISTVLCDILLFVYLFFKRKYFVLIKMHVQKKWMYLTYVAVAVLVFNQVVVIIMGICAYFLNLRAIENYYMYVLIAISMLINMVAVILNTISKFMIKVDITIKRRGQEFNDDQITKIIKEQTEKTIDHTKK</sequence>
<keyword evidence="3" id="KW-1185">Reference proteome</keyword>
<feature type="transmembrane region" description="Helical" evidence="1">
    <location>
        <begin position="9"/>
        <end position="29"/>
    </location>
</feature>
<dbReference type="Proteomes" id="UP000028523">
    <property type="component" value="Unassembled WGS sequence"/>
</dbReference>
<dbReference type="AlphaFoldDB" id="A0A084U2T8"/>
<protein>
    <submittedName>
        <fullName evidence="2">Uncharacterized protein</fullName>
    </submittedName>
</protein>
<evidence type="ECO:0000313" key="2">
    <source>
        <dbReference type="EMBL" id="KFB07274.1"/>
    </source>
</evidence>
<feature type="transmembrane region" description="Helical" evidence="1">
    <location>
        <begin position="49"/>
        <end position="70"/>
    </location>
</feature>
<name>A0A084U2T8_MALIO</name>
<feature type="transmembrane region" description="Helical" evidence="1">
    <location>
        <begin position="91"/>
        <end position="116"/>
    </location>
</feature>
<proteinExistence type="predicted"/>
<evidence type="ECO:0000256" key="1">
    <source>
        <dbReference type="SAM" id="Phobius"/>
    </source>
</evidence>
<feature type="transmembrane region" description="Helical" evidence="1">
    <location>
        <begin position="122"/>
        <end position="141"/>
    </location>
</feature>
<comment type="caution">
    <text evidence="2">The sequence shown here is derived from an EMBL/GenBank/DDBJ whole genome shotgun (WGS) entry which is preliminary data.</text>
</comment>
<keyword evidence="1" id="KW-1133">Transmembrane helix</keyword>
<keyword evidence="1" id="KW-0472">Membrane</keyword>
<dbReference type="RefSeq" id="WP_036452492.1">
    <property type="nucleotide sequence ID" value="NZ_AWQU01000087.1"/>
</dbReference>
<dbReference type="EMBL" id="AWQU01000087">
    <property type="protein sequence ID" value="KFB07274.1"/>
    <property type="molecule type" value="Genomic_DNA"/>
</dbReference>
<accession>A0A084U2T8</accession>
<reference evidence="2 3" key="1">
    <citation type="journal article" date="2014" name="PLoS ONE">
        <title>Reduction of Hydrogen Peroxide Accumulation and Toxicity by a Catalase from Mycoplasma iowae.</title>
        <authorList>
            <person name="Pritchard R.E."/>
            <person name="Prassinos A.J."/>
            <person name="Osborne J.D."/>
            <person name="Raviv Z."/>
            <person name="Balish M.F."/>
        </authorList>
    </citation>
    <scope>NUCLEOTIDE SEQUENCE [LARGE SCALE GENOMIC DNA]</scope>
    <source>
        <strain evidence="2 3">DK-CPA</strain>
    </source>
</reference>
<keyword evidence="1" id="KW-0812">Transmembrane</keyword>
<evidence type="ECO:0000313" key="3">
    <source>
        <dbReference type="Proteomes" id="UP000028523"/>
    </source>
</evidence>
<gene>
    <name evidence="2" type="ORF">P271_101</name>
</gene>